<evidence type="ECO:0000313" key="9">
    <source>
        <dbReference type="EMBL" id="SCZ78183.1"/>
    </source>
</evidence>
<evidence type="ECO:0000256" key="2">
    <source>
        <dbReference type="ARBA" id="ARBA00022679"/>
    </source>
</evidence>
<keyword evidence="3" id="KW-0547">Nucleotide-binding</keyword>
<sequence>MSIAIIGDDLSGSNDTAVYFSKYGFSSCVLNYPEGFQLESGFCDVLAISTNTRESVPQEAAEVAKEVSTYLLQLGIDNIYKKIDSTFRGNIGAEVESIMETIGIPLALICPTFPNLQRTVHSGSLYIDGILLEETPFAQDPGCPVRESYLPELLKKQTSLNVSLLDLNTVRKGVEAVTEALLRFAGNGKCMVVADAVTNEDLEVLISVNRALLPPMLFCGSAGMSSVMLSSSKVFTQPKAPPVMIIVGSVHPHNRRLMDAATSAQAAGEVFLDPDCMQDPDMIAKALEKAETLLRENKNIILHTYQCAEARKASRDRARRDISEERELPANIGKGLQNFAAALLKHHLFSGIIVTGGSTALYILRGIEGAGVKMVEEMEVGLPYGTVIGGPLNGLGIITKAGGFGTEGAFIEGIAYLKNKYLKERGTE</sequence>
<dbReference type="Pfam" id="PF17042">
    <property type="entry name" value="NBD_C"/>
    <property type="match status" value="1"/>
</dbReference>
<comment type="similarity">
    <text evidence="1">Belongs to the four-carbon acid sugar kinase family.</text>
</comment>
<dbReference type="Proteomes" id="UP000199208">
    <property type="component" value="Unassembled WGS sequence"/>
</dbReference>
<dbReference type="InterPro" id="IPR031475">
    <property type="entry name" value="NBD_C"/>
</dbReference>
<evidence type="ECO:0000313" key="10">
    <source>
        <dbReference type="Proteomes" id="UP000199208"/>
    </source>
</evidence>
<evidence type="ECO:0000256" key="1">
    <source>
        <dbReference type="ARBA" id="ARBA00005715"/>
    </source>
</evidence>
<keyword evidence="6" id="KW-0119">Carbohydrate metabolism</keyword>
<dbReference type="GO" id="GO:0016301">
    <property type="term" value="F:kinase activity"/>
    <property type="evidence" value="ECO:0007669"/>
    <property type="project" value="UniProtKB-KW"/>
</dbReference>
<reference evidence="9 10" key="1">
    <citation type="submission" date="2016-10" db="EMBL/GenBank/DDBJ databases">
        <authorList>
            <person name="de Groot N.N."/>
        </authorList>
    </citation>
    <scope>NUCLEOTIDE SEQUENCE [LARGE SCALE GENOMIC DNA]</scope>
    <source>
        <strain evidence="9 10">DSM 2784</strain>
    </source>
</reference>
<evidence type="ECO:0000256" key="6">
    <source>
        <dbReference type="ARBA" id="ARBA00023277"/>
    </source>
</evidence>
<proteinExistence type="inferred from homology"/>
<dbReference type="STRING" id="1120920.SAMN03080599_01142"/>
<dbReference type="Pfam" id="PF07005">
    <property type="entry name" value="SBD_N"/>
    <property type="match status" value="1"/>
</dbReference>
<dbReference type="InterPro" id="IPR037051">
    <property type="entry name" value="4-carb_acid_sugar_kinase_N_sf"/>
</dbReference>
<evidence type="ECO:0000256" key="3">
    <source>
        <dbReference type="ARBA" id="ARBA00022741"/>
    </source>
</evidence>
<dbReference type="InterPro" id="IPR042213">
    <property type="entry name" value="NBD_C_sf"/>
</dbReference>
<dbReference type="Gene3D" id="3.40.980.20">
    <property type="entry name" value="Four-carbon acid sugar kinase, nucleotide binding domain"/>
    <property type="match status" value="1"/>
</dbReference>
<evidence type="ECO:0000256" key="5">
    <source>
        <dbReference type="ARBA" id="ARBA00022840"/>
    </source>
</evidence>
<keyword evidence="10" id="KW-1185">Reference proteome</keyword>
<accession>A0A1G5RVU8</accession>
<gene>
    <name evidence="9" type="ORF">SAMN03080599_01142</name>
</gene>
<feature type="domain" description="Four-carbon acid sugar kinase nucleotide binding" evidence="8">
    <location>
        <begin position="244"/>
        <end position="410"/>
    </location>
</feature>
<evidence type="ECO:0000259" key="8">
    <source>
        <dbReference type="Pfam" id="PF17042"/>
    </source>
</evidence>
<keyword evidence="5" id="KW-0067">ATP-binding</keyword>
<organism evidence="9 10">
    <name type="scientific">Acidaminobacter hydrogenoformans DSM 2784</name>
    <dbReference type="NCBI Taxonomy" id="1120920"/>
    <lineage>
        <taxon>Bacteria</taxon>
        <taxon>Bacillati</taxon>
        <taxon>Bacillota</taxon>
        <taxon>Clostridia</taxon>
        <taxon>Peptostreptococcales</taxon>
        <taxon>Acidaminobacteraceae</taxon>
        <taxon>Acidaminobacter</taxon>
    </lineage>
</organism>
<dbReference type="AlphaFoldDB" id="A0A1G5RVU8"/>
<dbReference type="OrthoDB" id="9778478at2"/>
<keyword evidence="2" id="KW-0808">Transferase</keyword>
<dbReference type="Gene3D" id="3.40.50.10840">
    <property type="entry name" value="Putative sugar-binding, N-terminal domain"/>
    <property type="match status" value="1"/>
</dbReference>
<evidence type="ECO:0000259" key="7">
    <source>
        <dbReference type="Pfam" id="PF07005"/>
    </source>
</evidence>
<keyword evidence="4" id="KW-0418">Kinase</keyword>
<name>A0A1G5RVU8_9FIRM</name>
<evidence type="ECO:0000256" key="4">
    <source>
        <dbReference type="ARBA" id="ARBA00022777"/>
    </source>
</evidence>
<protein>
    <submittedName>
        <fullName evidence="9">Uncharacterized conserved protein YgbK, DUF1537 family</fullName>
    </submittedName>
</protein>
<dbReference type="GO" id="GO:0005524">
    <property type="term" value="F:ATP binding"/>
    <property type="evidence" value="ECO:0007669"/>
    <property type="project" value="UniProtKB-KW"/>
</dbReference>
<dbReference type="EMBL" id="FMWL01000004">
    <property type="protein sequence ID" value="SCZ78183.1"/>
    <property type="molecule type" value="Genomic_DNA"/>
</dbReference>
<dbReference type="RefSeq" id="WP_092589938.1">
    <property type="nucleotide sequence ID" value="NZ_FMWL01000004.1"/>
</dbReference>
<dbReference type="SUPFAM" id="SSF142764">
    <property type="entry name" value="YgbK-like"/>
    <property type="match status" value="1"/>
</dbReference>
<dbReference type="InterPro" id="IPR010737">
    <property type="entry name" value="4-carb_acid_sugar_kinase_N"/>
</dbReference>
<feature type="domain" description="Four-carbon acid sugar kinase N-terminal" evidence="7">
    <location>
        <begin position="3"/>
        <end position="226"/>
    </location>
</feature>